<dbReference type="EMBL" id="ML992677">
    <property type="protein sequence ID" value="KAF2211357.1"/>
    <property type="molecule type" value="Genomic_DNA"/>
</dbReference>
<dbReference type="AlphaFoldDB" id="A0A6A6FD62"/>
<reference evidence="1" key="1">
    <citation type="journal article" date="2020" name="Stud. Mycol.">
        <title>101 Dothideomycetes genomes: a test case for predicting lifestyles and emergence of pathogens.</title>
        <authorList>
            <person name="Haridas S."/>
            <person name="Albert R."/>
            <person name="Binder M."/>
            <person name="Bloem J."/>
            <person name="Labutti K."/>
            <person name="Salamov A."/>
            <person name="Andreopoulos B."/>
            <person name="Baker S."/>
            <person name="Barry K."/>
            <person name="Bills G."/>
            <person name="Bluhm B."/>
            <person name="Cannon C."/>
            <person name="Castanera R."/>
            <person name="Culley D."/>
            <person name="Daum C."/>
            <person name="Ezra D."/>
            <person name="Gonzalez J."/>
            <person name="Henrissat B."/>
            <person name="Kuo A."/>
            <person name="Liang C."/>
            <person name="Lipzen A."/>
            <person name="Lutzoni F."/>
            <person name="Magnuson J."/>
            <person name="Mondo S."/>
            <person name="Nolan M."/>
            <person name="Ohm R."/>
            <person name="Pangilinan J."/>
            <person name="Park H.-J."/>
            <person name="Ramirez L."/>
            <person name="Alfaro M."/>
            <person name="Sun H."/>
            <person name="Tritt A."/>
            <person name="Yoshinaga Y."/>
            <person name="Zwiers L.-H."/>
            <person name="Turgeon B."/>
            <person name="Goodwin S."/>
            <person name="Spatafora J."/>
            <person name="Crous P."/>
            <person name="Grigoriev I."/>
        </authorList>
    </citation>
    <scope>NUCLEOTIDE SEQUENCE</scope>
    <source>
        <strain evidence="1">SCOH1-5</strain>
    </source>
</reference>
<dbReference type="Proteomes" id="UP000799539">
    <property type="component" value="Unassembled WGS sequence"/>
</dbReference>
<accession>A0A6A6FD62</accession>
<name>A0A6A6FD62_9PEZI</name>
<sequence length="271" mass="29609">MRDADFEAILIRKTTAVSHKSFLPATGTPCPVTSTITAGETVFVTTTSTTTTFTTEENEVQITPERITTTTAVTTAVATSTLRLAPAAQKVRRTNPRPSTSTCPKTYSAFTAACECLGIEPSTTTLRPSTVYTTITTRQTVQETSFTTITSTSTQDTTYGDASRFYSYRHEHYVYYSNYPPTSCSRLLLPHALASAQASQSSLQPDGRMIFQPNSAGIFSMTDGDTESLCALHRQTGHRRAVAPPPEEYPNDSIRFMRSVDIQSVLSPRSI</sequence>
<protein>
    <submittedName>
        <fullName evidence="1">Uncharacterized protein</fullName>
    </submittedName>
</protein>
<evidence type="ECO:0000313" key="2">
    <source>
        <dbReference type="Proteomes" id="UP000799539"/>
    </source>
</evidence>
<proteinExistence type="predicted"/>
<evidence type="ECO:0000313" key="1">
    <source>
        <dbReference type="EMBL" id="KAF2211357.1"/>
    </source>
</evidence>
<gene>
    <name evidence="1" type="ORF">CERZMDRAFT_85524</name>
</gene>
<organism evidence="1 2">
    <name type="scientific">Cercospora zeae-maydis SCOH1-5</name>
    <dbReference type="NCBI Taxonomy" id="717836"/>
    <lineage>
        <taxon>Eukaryota</taxon>
        <taxon>Fungi</taxon>
        <taxon>Dikarya</taxon>
        <taxon>Ascomycota</taxon>
        <taxon>Pezizomycotina</taxon>
        <taxon>Dothideomycetes</taxon>
        <taxon>Dothideomycetidae</taxon>
        <taxon>Mycosphaerellales</taxon>
        <taxon>Mycosphaerellaceae</taxon>
        <taxon>Cercospora</taxon>
    </lineage>
</organism>
<keyword evidence="2" id="KW-1185">Reference proteome</keyword>